<dbReference type="EMBL" id="LAZR01046532">
    <property type="protein sequence ID" value="KKK96334.1"/>
    <property type="molecule type" value="Genomic_DNA"/>
</dbReference>
<protein>
    <recommendedName>
        <fullName evidence="2">Lipoprotein</fullName>
    </recommendedName>
</protein>
<comment type="caution">
    <text evidence="1">The sequence shown here is derived from an EMBL/GenBank/DDBJ whole genome shotgun (WGS) entry which is preliminary data.</text>
</comment>
<evidence type="ECO:0000313" key="1">
    <source>
        <dbReference type="EMBL" id="KKK96334.1"/>
    </source>
</evidence>
<reference evidence="1" key="1">
    <citation type="journal article" date="2015" name="Nature">
        <title>Complex archaea that bridge the gap between prokaryotes and eukaryotes.</title>
        <authorList>
            <person name="Spang A."/>
            <person name="Saw J.H."/>
            <person name="Jorgensen S.L."/>
            <person name="Zaremba-Niedzwiedzka K."/>
            <person name="Martijn J."/>
            <person name="Lind A.E."/>
            <person name="van Eijk R."/>
            <person name="Schleper C."/>
            <person name="Guy L."/>
            <person name="Ettema T.J."/>
        </authorList>
    </citation>
    <scope>NUCLEOTIDE SEQUENCE</scope>
</reference>
<dbReference type="AlphaFoldDB" id="A0A0F9C1B4"/>
<name>A0A0F9C1B4_9ZZZZ</name>
<organism evidence="1">
    <name type="scientific">marine sediment metagenome</name>
    <dbReference type="NCBI Taxonomy" id="412755"/>
    <lineage>
        <taxon>unclassified sequences</taxon>
        <taxon>metagenomes</taxon>
        <taxon>ecological metagenomes</taxon>
    </lineage>
</organism>
<sequence length="73" mass="7994">MNKSILKAIALTFVMCLAFSSCELLDCKTCELVSTTNGVETRSPGVLACGDELAEKESYLQEIGYTRTTYDCN</sequence>
<dbReference type="PROSITE" id="PS51257">
    <property type="entry name" value="PROKAR_LIPOPROTEIN"/>
    <property type="match status" value="1"/>
</dbReference>
<gene>
    <name evidence="1" type="ORF">LCGC14_2663800</name>
</gene>
<proteinExistence type="predicted"/>
<accession>A0A0F9C1B4</accession>
<evidence type="ECO:0008006" key="2">
    <source>
        <dbReference type="Google" id="ProtNLM"/>
    </source>
</evidence>